<feature type="chain" id="PRO_5013850074" description="Peptidase C39-like domain-containing protein" evidence="2">
    <location>
        <begin position="32"/>
        <end position="410"/>
    </location>
</feature>
<dbReference type="Gene3D" id="6.10.250.3150">
    <property type="match status" value="1"/>
</dbReference>
<evidence type="ECO:0000313" key="4">
    <source>
        <dbReference type="EMBL" id="PIS07662.1"/>
    </source>
</evidence>
<feature type="signal peptide" evidence="2">
    <location>
        <begin position="1"/>
        <end position="31"/>
    </location>
</feature>
<dbReference type="Pfam" id="PF13529">
    <property type="entry name" value="Peptidase_C39_2"/>
    <property type="match status" value="1"/>
</dbReference>
<feature type="domain" description="Peptidase C39-like" evidence="3">
    <location>
        <begin position="270"/>
        <end position="389"/>
    </location>
</feature>
<dbReference type="Gene3D" id="3.90.70.10">
    <property type="entry name" value="Cysteine proteinases"/>
    <property type="match status" value="1"/>
</dbReference>
<evidence type="ECO:0000256" key="2">
    <source>
        <dbReference type="SAM" id="SignalP"/>
    </source>
</evidence>
<organism evidence="4 5">
    <name type="scientific">Candidatus Berkelbacteria bacterium CG10_big_fil_rev_8_21_14_0_10_43_13</name>
    <dbReference type="NCBI Taxonomy" id="1974514"/>
    <lineage>
        <taxon>Bacteria</taxon>
        <taxon>Candidatus Berkelbacteria</taxon>
    </lineage>
</organism>
<protein>
    <recommendedName>
        <fullName evidence="3">Peptidase C39-like domain-containing protein</fullName>
    </recommendedName>
</protein>
<dbReference type="EMBL" id="PEZW01000017">
    <property type="protein sequence ID" value="PIS07662.1"/>
    <property type="molecule type" value="Genomic_DNA"/>
</dbReference>
<sequence length="410" mass="44090">MIKFKVGQFIGKIVASAIAMAVFMMPIATFAATESQLKAQQEYYKQQAAAAAAAKAAKAAQATQIAEDINYLDSQISETQSAISATTGQISATQNTIAKLESEIKTEENKLVVEQDKMSSIISSWYMQGKSGFLEAVIGSSNISEVVDQQQYYDSVRSQLQNGIDKINQMKADLNQQKSNQTSQLVTLSDLQKSQEGQKNYLGERQTIKGQLYSNTQSAISSLSAEQENANKMVADLQAKIDSIRAASIGAGGDVVSSGAESWYLQQTDSRWASDKMGYWATIGTYGCLLTSLAMIANFYGASYTPATAAQNSSFVRGGSGDGSLISTSIVHDGKSQSINWSTVDDELANNHPVIVGVALGVDMGNSYGVSHFVVLTSKMSDGKYAMQDPLGQGRGYRKSQVKALRIIRP</sequence>
<keyword evidence="2" id="KW-0732">Signal</keyword>
<name>A0A2H0W6F8_9BACT</name>
<dbReference type="InterPro" id="IPR039564">
    <property type="entry name" value="Peptidase_C39-like"/>
</dbReference>
<feature type="coiled-coil region" evidence="1">
    <location>
        <begin position="220"/>
        <end position="247"/>
    </location>
</feature>
<evidence type="ECO:0000256" key="1">
    <source>
        <dbReference type="SAM" id="Coils"/>
    </source>
</evidence>
<accession>A0A2H0W6F8</accession>
<proteinExistence type="predicted"/>
<gene>
    <name evidence="4" type="ORF">COT78_02360</name>
</gene>
<keyword evidence="1" id="KW-0175">Coiled coil</keyword>
<feature type="coiled-coil region" evidence="1">
    <location>
        <begin position="157"/>
        <end position="184"/>
    </location>
</feature>
<feature type="coiled-coil region" evidence="1">
    <location>
        <begin position="90"/>
        <end position="117"/>
    </location>
</feature>
<evidence type="ECO:0000259" key="3">
    <source>
        <dbReference type="Pfam" id="PF13529"/>
    </source>
</evidence>
<evidence type="ECO:0000313" key="5">
    <source>
        <dbReference type="Proteomes" id="UP000231382"/>
    </source>
</evidence>
<comment type="caution">
    <text evidence="4">The sequence shown here is derived from an EMBL/GenBank/DDBJ whole genome shotgun (WGS) entry which is preliminary data.</text>
</comment>
<dbReference type="AlphaFoldDB" id="A0A2H0W6F8"/>
<dbReference type="Proteomes" id="UP000231382">
    <property type="component" value="Unassembled WGS sequence"/>
</dbReference>
<reference evidence="5" key="1">
    <citation type="submission" date="2017-09" db="EMBL/GenBank/DDBJ databases">
        <title>Depth-based differentiation of microbial function through sediment-hosted aquifers and enrichment of novel symbionts in the deep terrestrial subsurface.</title>
        <authorList>
            <person name="Probst A.J."/>
            <person name="Ladd B."/>
            <person name="Jarett J.K."/>
            <person name="Geller-Mcgrath D.E."/>
            <person name="Sieber C.M.K."/>
            <person name="Emerson J.B."/>
            <person name="Anantharaman K."/>
            <person name="Thomas B.C."/>
            <person name="Malmstrom R."/>
            <person name="Stieglmeier M."/>
            <person name="Klingl A."/>
            <person name="Woyke T."/>
            <person name="Ryan C.M."/>
            <person name="Banfield J.F."/>
        </authorList>
    </citation>
    <scope>NUCLEOTIDE SEQUENCE [LARGE SCALE GENOMIC DNA]</scope>
</reference>